<keyword evidence="2" id="KW-1185">Reference proteome</keyword>
<reference evidence="1 2" key="1">
    <citation type="submission" date="2018-06" db="EMBL/GenBank/DDBJ databases">
        <title>Genomic Encyclopedia of Type Strains, Phase IV (KMG-IV): sequencing the most valuable type-strain genomes for metagenomic binning, comparative biology and taxonomic classification.</title>
        <authorList>
            <person name="Goeker M."/>
        </authorList>
    </citation>
    <scope>NUCLEOTIDE SEQUENCE [LARGE SCALE GENOMIC DNA]</scope>
    <source>
        <strain evidence="1 2">DSM 25619</strain>
    </source>
</reference>
<protein>
    <submittedName>
        <fullName evidence="1">Uncharacterized protein</fullName>
    </submittedName>
</protein>
<evidence type="ECO:0000313" key="1">
    <source>
        <dbReference type="EMBL" id="RBO89318.1"/>
    </source>
</evidence>
<dbReference type="OrthoDB" id="8101458at2"/>
<evidence type="ECO:0000313" key="2">
    <source>
        <dbReference type="Proteomes" id="UP000252893"/>
    </source>
</evidence>
<sequence>MAIRPDWEVGTITLIAGSTDFTTTNSALQTAAISAGDEIITPTGLVLIIAEITGQNAGQLMLPCPAGAAGANQPLRIRYQPDGSRVQGAMRMVRELLVTGNLDAFATLAGRPNAVPVFTGFGALSLMDTDMLGGGSAGGWDATVFDSAGLDAYADRPAGYRVMVIDAGELRSAVFQKLSEAASDWSQPIYFTGKDGRPGEQGEAGNDFEPDAIGLLSDRSLYNNQPAGFAFLATDAAALYFRQGAVGDWSVPIPFGAGKPGANGLSAYQIAVQEGFTGTQAEWIASLHGSDASVTTANVGAAVAAAAGEQSISDADSLAGVKSGTSSMRRWTWGIVKAWIKGWITKADVDLDNVANKSEAQMVASGAIANKFASQQQLIESKLPADGVAEDSAKLEGKTTAQLPLLGVGQSWLEPTRAMGIVYQNTTGKPIMIGVRLTSATATLEVSSNNYSWIIVGYGSQTSYLSVYAVVPNNHYYRATGGGTSWVELR</sequence>
<name>A0A366DJA3_9HYPH</name>
<dbReference type="RefSeq" id="WP_113946425.1">
    <property type="nucleotide sequence ID" value="NZ_JBHEEG010000001.1"/>
</dbReference>
<proteinExistence type="predicted"/>
<dbReference type="Proteomes" id="UP000252893">
    <property type="component" value="Unassembled WGS sequence"/>
</dbReference>
<dbReference type="EMBL" id="QNRH01000016">
    <property type="protein sequence ID" value="RBO89318.1"/>
    <property type="molecule type" value="Genomic_DNA"/>
</dbReference>
<comment type="caution">
    <text evidence="1">The sequence shown here is derived from an EMBL/GenBank/DDBJ whole genome shotgun (WGS) entry which is preliminary data.</text>
</comment>
<gene>
    <name evidence="1" type="ORF">DFR47_11646</name>
</gene>
<organism evidence="1 2">
    <name type="scientific">Pseudochrobactrum asaccharolyticum</name>
    <dbReference type="NCBI Taxonomy" id="354351"/>
    <lineage>
        <taxon>Bacteria</taxon>
        <taxon>Pseudomonadati</taxon>
        <taxon>Pseudomonadota</taxon>
        <taxon>Alphaproteobacteria</taxon>
        <taxon>Hyphomicrobiales</taxon>
        <taxon>Brucellaceae</taxon>
        <taxon>Pseudochrobactrum</taxon>
    </lineage>
</organism>
<accession>A0A366DJA3</accession>
<dbReference type="AlphaFoldDB" id="A0A366DJA3"/>